<accession>A0A7X1E8T6</accession>
<evidence type="ECO:0000256" key="5">
    <source>
        <dbReference type="RuleBase" id="RU003915"/>
    </source>
</evidence>
<evidence type="ECO:0000259" key="6">
    <source>
        <dbReference type="PROSITE" id="PS50059"/>
    </source>
</evidence>
<dbReference type="GO" id="GO:0003755">
    <property type="term" value="F:peptidyl-prolyl cis-trans isomerase activity"/>
    <property type="evidence" value="ECO:0007669"/>
    <property type="project" value="UniProtKB-UniRule"/>
</dbReference>
<gene>
    <name evidence="7" type="ORF">H5P27_11630</name>
</gene>
<dbReference type="Pfam" id="PF00254">
    <property type="entry name" value="FKBP_C"/>
    <property type="match status" value="1"/>
</dbReference>
<dbReference type="GO" id="GO:0005737">
    <property type="term" value="C:cytoplasm"/>
    <property type="evidence" value="ECO:0007669"/>
    <property type="project" value="TreeGrafter"/>
</dbReference>
<sequence length="166" mass="18873">MIDTTRTHFPSLALLAMLTLFLGLNSPLQAGGLSKRERREAEKAFLEQNALRPEIITTRSGLQYEILQKGTRVDTPRYRQKITLHYEGSFVDGTVFQTTRKQSKPLSIRLENVVPGWMEGIKLMSPGDKYRFYIPSKLGYGPFQNKDIPGHSVLVFEIELFAINGK</sequence>
<evidence type="ECO:0000256" key="1">
    <source>
        <dbReference type="ARBA" id="ARBA00000971"/>
    </source>
</evidence>
<dbReference type="AlphaFoldDB" id="A0A7X1E8T6"/>
<dbReference type="InterPro" id="IPR050689">
    <property type="entry name" value="FKBP-type_PPIase"/>
</dbReference>
<dbReference type="PANTHER" id="PTHR10516:SF443">
    <property type="entry name" value="FK506-BINDING PROTEIN 59-RELATED"/>
    <property type="match status" value="1"/>
</dbReference>
<dbReference type="EMBL" id="JACHVC010000012">
    <property type="protein sequence ID" value="MBC2606694.1"/>
    <property type="molecule type" value="Genomic_DNA"/>
</dbReference>
<proteinExistence type="inferred from homology"/>
<protein>
    <recommendedName>
        <fullName evidence="5">Peptidyl-prolyl cis-trans isomerase</fullName>
        <ecNumber evidence="5">5.2.1.8</ecNumber>
    </recommendedName>
</protein>
<evidence type="ECO:0000313" key="7">
    <source>
        <dbReference type="EMBL" id="MBC2606694.1"/>
    </source>
</evidence>
<dbReference type="Gene3D" id="3.10.50.40">
    <property type="match status" value="1"/>
</dbReference>
<dbReference type="EC" id="5.2.1.8" evidence="5"/>
<dbReference type="Proteomes" id="UP000526501">
    <property type="component" value="Unassembled WGS sequence"/>
</dbReference>
<dbReference type="SUPFAM" id="SSF54534">
    <property type="entry name" value="FKBP-like"/>
    <property type="match status" value="1"/>
</dbReference>
<comment type="caution">
    <text evidence="7">The sequence shown here is derived from an EMBL/GenBank/DDBJ whole genome shotgun (WGS) entry which is preliminary data.</text>
</comment>
<evidence type="ECO:0000256" key="3">
    <source>
        <dbReference type="ARBA" id="ARBA00023235"/>
    </source>
</evidence>
<evidence type="ECO:0000256" key="4">
    <source>
        <dbReference type="PROSITE-ProRule" id="PRU00277"/>
    </source>
</evidence>
<reference evidence="7 8" key="1">
    <citation type="submission" date="2020-07" db="EMBL/GenBank/DDBJ databases">
        <authorList>
            <person name="Feng X."/>
        </authorList>
    </citation>
    <scope>NUCLEOTIDE SEQUENCE [LARGE SCALE GENOMIC DNA]</scope>
    <source>
        <strain evidence="7 8">JCM23202</strain>
    </source>
</reference>
<dbReference type="InterPro" id="IPR046357">
    <property type="entry name" value="PPIase_dom_sf"/>
</dbReference>
<dbReference type="GO" id="GO:0006457">
    <property type="term" value="P:protein folding"/>
    <property type="evidence" value="ECO:0007669"/>
    <property type="project" value="InterPro"/>
</dbReference>
<feature type="domain" description="PPIase FKBP-type" evidence="6">
    <location>
        <begin position="79"/>
        <end position="164"/>
    </location>
</feature>
<dbReference type="Pfam" id="PF01346">
    <property type="entry name" value="FKBP_N"/>
    <property type="match status" value="1"/>
</dbReference>
<evidence type="ECO:0000313" key="8">
    <source>
        <dbReference type="Proteomes" id="UP000526501"/>
    </source>
</evidence>
<name>A0A7X1E8T6_9BACT</name>
<keyword evidence="3 4" id="KW-0413">Isomerase</keyword>
<comment type="similarity">
    <text evidence="5">Belongs to the FKBP-type PPIase family.</text>
</comment>
<dbReference type="InterPro" id="IPR000774">
    <property type="entry name" value="PPIase_FKBP_N"/>
</dbReference>
<dbReference type="RefSeq" id="WP_185660561.1">
    <property type="nucleotide sequence ID" value="NZ_CAWPOO010000012.1"/>
</dbReference>
<keyword evidence="8" id="KW-1185">Reference proteome</keyword>
<dbReference type="PANTHER" id="PTHR10516">
    <property type="entry name" value="PEPTIDYL-PROLYL CIS-TRANS ISOMERASE"/>
    <property type="match status" value="1"/>
</dbReference>
<dbReference type="InterPro" id="IPR001179">
    <property type="entry name" value="PPIase_FKBP_dom"/>
</dbReference>
<organism evidence="7 8">
    <name type="scientific">Pelagicoccus albus</name>
    <dbReference type="NCBI Taxonomy" id="415222"/>
    <lineage>
        <taxon>Bacteria</taxon>
        <taxon>Pseudomonadati</taxon>
        <taxon>Verrucomicrobiota</taxon>
        <taxon>Opitutia</taxon>
        <taxon>Puniceicoccales</taxon>
        <taxon>Pelagicoccaceae</taxon>
        <taxon>Pelagicoccus</taxon>
    </lineage>
</organism>
<evidence type="ECO:0000256" key="2">
    <source>
        <dbReference type="ARBA" id="ARBA00023110"/>
    </source>
</evidence>
<comment type="catalytic activity">
    <reaction evidence="1 4 5">
        <text>[protein]-peptidylproline (omega=180) = [protein]-peptidylproline (omega=0)</text>
        <dbReference type="Rhea" id="RHEA:16237"/>
        <dbReference type="Rhea" id="RHEA-COMP:10747"/>
        <dbReference type="Rhea" id="RHEA-COMP:10748"/>
        <dbReference type="ChEBI" id="CHEBI:83833"/>
        <dbReference type="ChEBI" id="CHEBI:83834"/>
        <dbReference type="EC" id="5.2.1.8"/>
    </reaction>
</comment>
<keyword evidence="2 4" id="KW-0697">Rotamase</keyword>
<dbReference type="PROSITE" id="PS50059">
    <property type="entry name" value="FKBP_PPIASE"/>
    <property type="match status" value="1"/>
</dbReference>